<accession>A0AA90PUC3</accession>
<organism evidence="8 9">
    <name type="scientific">Helicobacter cappadocius</name>
    <dbReference type="NCBI Taxonomy" id="3063998"/>
    <lineage>
        <taxon>Bacteria</taxon>
        <taxon>Pseudomonadati</taxon>
        <taxon>Campylobacterota</taxon>
        <taxon>Epsilonproteobacteria</taxon>
        <taxon>Campylobacterales</taxon>
        <taxon>Helicobacteraceae</taxon>
        <taxon>Helicobacter</taxon>
    </lineage>
</organism>
<evidence type="ECO:0000256" key="1">
    <source>
        <dbReference type="ARBA" id="ARBA00004141"/>
    </source>
</evidence>
<reference evidence="7 9" key="3">
    <citation type="journal article" date="2024" name="Syst. Appl. Microbiol.">
        <title>Helicobacter cappadocius sp. nov., from lizards: The first psychrotrophic Helicobacter species.</title>
        <authorList>
            <person name="Aydin F."/>
            <person name="Tarhane S."/>
            <person name="Karakaya E."/>
            <person name="Abay S."/>
            <person name="Kayman T."/>
            <person name="Guran O."/>
            <person name="Bozkurt E."/>
            <person name="Uzum N."/>
            <person name="Avci A."/>
            <person name="Olgun K."/>
            <person name="Jablonski D."/>
            <person name="Guran C."/>
            <person name="Burcin Saticioglu I."/>
        </authorList>
    </citation>
    <scope>NUCLEOTIDE SEQUENCE [LARGE SCALE GENOMIC DNA]</scope>
    <source>
        <strain evidence="7">Faydin-H75</strain>
        <strain evidence="9">faydin-H76</strain>
    </source>
</reference>
<keyword evidence="4 6" id="KW-1133">Transmembrane helix</keyword>
<comment type="caution">
    <text evidence="8">The sequence shown here is derived from an EMBL/GenBank/DDBJ whole genome shotgun (WGS) entry which is preliminary data.</text>
</comment>
<dbReference type="Pfam" id="PF01594">
    <property type="entry name" value="AI-2E_transport"/>
    <property type="match status" value="1"/>
</dbReference>
<dbReference type="AlphaFoldDB" id="A0AA90PUC3"/>
<dbReference type="Proteomes" id="UP001177258">
    <property type="component" value="Unassembled WGS sequence"/>
</dbReference>
<dbReference type="GO" id="GO:0016020">
    <property type="term" value="C:membrane"/>
    <property type="evidence" value="ECO:0007669"/>
    <property type="project" value="UniProtKB-SubCell"/>
</dbReference>
<comment type="subcellular location">
    <subcellularLocation>
        <location evidence="1">Membrane</location>
        <topology evidence="1">Multi-pass membrane protein</topology>
    </subcellularLocation>
</comment>
<feature type="transmembrane region" description="Helical" evidence="6">
    <location>
        <begin position="253"/>
        <end position="279"/>
    </location>
</feature>
<comment type="similarity">
    <text evidence="2">Belongs to the autoinducer-2 exporter (AI-2E) (TC 2.A.86) family.</text>
</comment>
<proteinExistence type="inferred from homology"/>
<name>A0AA90PUC3_9HELI</name>
<gene>
    <name evidence="7" type="ORF">Q5I04_02725</name>
    <name evidence="8" type="ORF">Q5I06_03655</name>
</gene>
<dbReference type="PANTHER" id="PTHR21716">
    <property type="entry name" value="TRANSMEMBRANE PROTEIN"/>
    <property type="match status" value="1"/>
</dbReference>
<feature type="transmembrane region" description="Helical" evidence="6">
    <location>
        <begin position="195"/>
        <end position="220"/>
    </location>
</feature>
<feature type="transmembrane region" description="Helical" evidence="6">
    <location>
        <begin position="26"/>
        <end position="42"/>
    </location>
</feature>
<dbReference type="EMBL" id="JAUYZK010000004">
    <property type="protein sequence ID" value="MDP2538870.1"/>
    <property type="molecule type" value="Genomic_DNA"/>
</dbReference>
<dbReference type="Proteomes" id="UP001240777">
    <property type="component" value="Unassembled WGS sequence"/>
</dbReference>
<evidence type="ECO:0000313" key="10">
    <source>
        <dbReference type="Proteomes" id="UP001240777"/>
    </source>
</evidence>
<evidence type="ECO:0000256" key="3">
    <source>
        <dbReference type="ARBA" id="ARBA00022692"/>
    </source>
</evidence>
<dbReference type="EMBL" id="JAUPEV010000003">
    <property type="protein sequence ID" value="MDO7252827.1"/>
    <property type="molecule type" value="Genomic_DNA"/>
</dbReference>
<evidence type="ECO:0000313" key="8">
    <source>
        <dbReference type="EMBL" id="MDP2538870.1"/>
    </source>
</evidence>
<feature type="transmembrane region" description="Helical" evidence="6">
    <location>
        <begin position="6"/>
        <end position="21"/>
    </location>
</feature>
<evidence type="ECO:0000256" key="2">
    <source>
        <dbReference type="ARBA" id="ARBA00009773"/>
    </source>
</evidence>
<evidence type="ECO:0000256" key="4">
    <source>
        <dbReference type="ARBA" id="ARBA00022989"/>
    </source>
</evidence>
<feature type="transmembrane region" description="Helical" evidence="6">
    <location>
        <begin position="142"/>
        <end position="163"/>
    </location>
</feature>
<reference evidence="8 10" key="1">
    <citation type="submission" date="2023-07" db="EMBL/GenBank/DDBJ databases">
        <title>Unpublished Manusciprt.</title>
        <authorList>
            <person name="Aydin F."/>
            <person name="Tarhane S."/>
            <person name="Saticioglu I.B."/>
            <person name="Karakaya E."/>
            <person name="Abay S."/>
            <person name="Guran O."/>
            <person name="Bozkurt E."/>
            <person name="Uzum N."/>
            <person name="Olgun K."/>
            <person name="Jablonski D."/>
        </authorList>
    </citation>
    <scope>NUCLEOTIDE SEQUENCE</scope>
    <source>
        <strain evidence="10">faydin-H75</strain>
        <strain evidence="8">Faydin-H76</strain>
    </source>
</reference>
<reference evidence="7" key="2">
    <citation type="submission" date="2023-07" db="EMBL/GenBank/DDBJ databases">
        <authorList>
            <person name="Aydin F."/>
            <person name="Tarhane S."/>
            <person name="Saticioglu I.B."/>
            <person name="Karakaya E."/>
            <person name="Abay S."/>
            <person name="Guran O."/>
            <person name="Bozkurt E."/>
            <person name="Uzum N."/>
            <person name="Olgun K."/>
            <person name="Jablonski D."/>
        </authorList>
    </citation>
    <scope>NUCLEOTIDE SEQUENCE</scope>
    <source>
        <strain evidence="7">Faydin-H75</strain>
    </source>
</reference>
<feature type="transmembrane region" description="Helical" evidence="6">
    <location>
        <begin position="54"/>
        <end position="76"/>
    </location>
</feature>
<evidence type="ECO:0000313" key="9">
    <source>
        <dbReference type="Proteomes" id="UP001177258"/>
    </source>
</evidence>
<protein>
    <submittedName>
        <fullName evidence="8">AI-2E family transporter</fullName>
    </submittedName>
</protein>
<evidence type="ECO:0000256" key="5">
    <source>
        <dbReference type="ARBA" id="ARBA00023136"/>
    </source>
</evidence>
<keyword evidence="10" id="KW-1185">Reference proteome</keyword>
<feature type="transmembrane region" description="Helical" evidence="6">
    <location>
        <begin position="227"/>
        <end position="247"/>
    </location>
</feature>
<sequence>MRPIYFFWVVFVVSLYWMGYLYQDFLMNLLIAGLLCVASYWLKHFFEKYIKNNFITSFLCVFVLLTFFILPLYFVIHQSIDFLRHLEPHSFQMFIEKLRNFTSNTFVDFPSLNSSLNKVLSNISVDGMMTYALKFSSYIGKYSLNFVMNTGFIVVFLFFFFYYGRKMYDYAIKLLPFQKSESQAVFEEINGVLHIVFLTSIINVLLQGLAFGIAVMWFGYDGFLLGVLYGLASLIPIVGGALLWIPIVGYEIYLGNITGAVFIGIYSLVFISFVIDNLIKPIIITIIKQKILKTPIQISEILIFFSILAGISTFGFWGIVVGPTITAFFIALLRLYQNNFSYKN</sequence>
<feature type="transmembrane region" description="Helical" evidence="6">
    <location>
        <begin position="317"/>
        <end position="336"/>
    </location>
</feature>
<evidence type="ECO:0000313" key="7">
    <source>
        <dbReference type="EMBL" id="MDO7252827.1"/>
    </source>
</evidence>
<dbReference type="RefSeq" id="WP_305516672.1">
    <property type="nucleotide sequence ID" value="NZ_JAUPEV010000003.1"/>
</dbReference>
<keyword evidence="3 6" id="KW-0812">Transmembrane</keyword>
<dbReference type="InterPro" id="IPR002549">
    <property type="entry name" value="AI-2E-like"/>
</dbReference>
<dbReference type="PANTHER" id="PTHR21716:SF4">
    <property type="entry name" value="TRANSMEMBRANE PROTEIN 245"/>
    <property type="match status" value="1"/>
</dbReference>
<evidence type="ECO:0000256" key="6">
    <source>
        <dbReference type="SAM" id="Phobius"/>
    </source>
</evidence>
<keyword evidence="5 6" id="KW-0472">Membrane</keyword>